<gene>
    <name evidence="1" type="ORF">DSO57_1020761</name>
</gene>
<proteinExistence type="predicted"/>
<organism evidence="1 2">
    <name type="scientific">Entomophthora muscae</name>
    <dbReference type="NCBI Taxonomy" id="34485"/>
    <lineage>
        <taxon>Eukaryota</taxon>
        <taxon>Fungi</taxon>
        <taxon>Fungi incertae sedis</taxon>
        <taxon>Zoopagomycota</taxon>
        <taxon>Entomophthoromycotina</taxon>
        <taxon>Entomophthoromycetes</taxon>
        <taxon>Entomophthorales</taxon>
        <taxon>Entomophthoraceae</taxon>
        <taxon>Entomophthora</taxon>
    </lineage>
</organism>
<dbReference type="Proteomes" id="UP001165960">
    <property type="component" value="Unassembled WGS sequence"/>
</dbReference>
<keyword evidence="2" id="KW-1185">Reference proteome</keyword>
<accession>A0ACC2RUS7</accession>
<evidence type="ECO:0000313" key="1">
    <source>
        <dbReference type="EMBL" id="KAJ9053783.1"/>
    </source>
</evidence>
<comment type="caution">
    <text evidence="1">The sequence shown here is derived from an EMBL/GenBank/DDBJ whole genome shotgun (WGS) entry which is preliminary data.</text>
</comment>
<dbReference type="EMBL" id="QTSX02006488">
    <property type="protein sequence ID" value="KAJ9053783.1"/>
    <property type="molecule type" value="Genomic_DNA"/>
</dbReference>
<evidence type="ECO:0000313" key="2">
    <source>
        <dbReference type="Proteomes" id="UP001165960"/>
    </source>
</evidence>
<reference evidence="1" key="1">
    <citation type="submission" date="2022-04" db="EMBL/GenBank/DDBJ databases">
        <title>Genome of the entomopathogenic fungus Entomophthora muscae.</title>
        <authorList>
            <person name="Elya C."/>
            <person name="Lovett B.R."/>
            <person name="Lee E."/>
            <person name="Macias A.M."/>
            <person name="Hajek A.E."/>
            <person name="De Bivort B.L."/>
            <person name="Kasson M.T."/>
            <person name="De Fine Licht H.H."/>
            <person name="Stajich J.E."/>
        </authorList>
    </citation>
    <scope>NUCLEOTIDE SEQUENCE</scope>
    <source>
        <strain evidence="1">Berkeley</strain>
    </source>
</reference>
<sequence length="194" mass="22672">MLEDPETQHIASWSPDGKSIVIHDLRDFESKVLSKHFPYGRSDSFCRQLNIYNFKRTSDARKQRQSPVSRISTFYHPYFQRGRPDLIDKIKRNKPQRSRQVEHYHAPLPHILPPIMEPRTFSPLLRPNCLQLPPLQSPLYSQFNAPEPRNPYHNYYPPHGFYDVFSTPSVPTPSPPPLTSKSQDSLFSIKYLLS</sequence>
<protein>
    <submittedName>
        <fullName evidence="1">Uncharacterized protein</fullName>
    </submittedName>
</protein>
<name>A0ACC2RUS7_9FUNG</name>